<dbReference type="InterPro" id="IPR002938">
    <property type="entry name" value="FAD-bd"/>
</dbReference>
<dbReference type="EMBL" id="JBHSDC010000012">
    <property type="protein sequence ID" value="MFC4231711.1"/>
    <property type="molecule type" value="Genomic_DNA"/>
</dbReference>
<keyword evidence="2" id="KW-0503">Monooxygenase</keyword>
<dbReference type="Proteomes" id="UP001595906">
    <property type="component" value="Unassembled WGS sequence"/>
</dbReference>
<dbReference type="GO" id="GO:0004497">
    <property type="term" value="F:monooxygenase activity"/>
    <property type="evidence" value="ECO:0007669"/>
    <property type="project" value="UniProtKB-KW"/>
</dbReference>
<dbReference type="InterPro" id="IPR036188">
    <property type="entry name" value="FAD/NAD-bd_sf"/>
</dbReference>
<dbReference type="RefSeq" id="WP_379013289.1">
    <property type="nucleotide sequence ID" value="NZ_JBHSDC010000012.1"/>
</dbReference>
<accession>A0ABV8PWF1</accession>
<dbReference type="Gene3D" id="3.50.50.60">
    <property type="entry name" value="FAD/NAD(P)-binding domain"/>
    <property type="match status" value="1"/>
</dbReference>
<comment type="caution">
    <text evidence="2">The sequence shown here is derived from an EMBL/GenBank/DDBJ whole genome shotgun (WGS) entry which is preliminary data.</text>
</comment>
<reference evidence="3" key="1">
    <citation type="journal article" date="2019" name="Int. J. Syst. Evol. Microbiol.">
        <title>The Global Catalogue of Microorganisms (GCM) 10K type strain sequencing project: providing services to taxonomists for standard genome sequencing and annotation.</title>
        <authorList>
            <consortium name="The Broad Institute Genomics Platform"/>
            <consortium name="The Broad Institute Genome Sequencing Center for Infectious Disease"/>
            <person name="Wu L."/>
            <person name="Ma J."/>
        </authorList>
    </citation>
    <scope>NUCLEOTIDE SEQUENCE [LARGE SCALE GENOMIC DNA]</scope>
    <source>
        <strain evidence="3">CECT 8010</strain>
    </source>
</reference>
<gene>
    <name evidence="2" type="ORF">ACFOW1_07405</name>
</gene>
<dbReference type="PRINTS" id="PR00368">
    <property type="entry name" value="FADPNR"/>
</dbReference>
<name>A0ABV8PWF1_9BACT</name>
<evidence type="ECO:0000313" key="2">
    <source>
        <dbReference type="EMBL" id="MFC4231711.1"/>
    </source>
</evidence>
<dbReference type="PANTHER" id="PTHR42685:SF22">
    <property type="entry name" value="CONDITIONED MEDIUM FACTOR RECEPTOR 1"/>
    <property type="match status" value="1"/>
</dbReference>
<feature type="domain" description="FAD-binding" evidence="1">
    <location>
        <begin position="8"/>
        <end position="313"/>
    </location>
</feature>
<evidence type="ECO:0000313" key="3">
    <source>
        <dbReference type="Proteomes" id="UP001595906"/>
    </source>
</evidence>
<dbReference type="PANTHER" id="PTHR42685">
    <property type="entry name" value="GERANYLGERANYL DIPHOSPHATE REDUCTASE"/>
    <property type="match status" value="1"/>
</dbReference>
<dbReference type="Pfam" id="PF01494">
    <property type="entry name" value="FAD_binding_3"/>
    <property type="match status" value="1"/>
</dbReference>
<organism evidence="2 3">
    <name type="scientific">Parasediminibacterium paludis</name>
    <dbReference type="NCBI Taxonomy" id="908966"/>
    <lineage>
        <taxon>Bacteria</taxon>
        <taxon>Pseudomonadati</taxon>
        <taxon>Bacteroidota</taxon>
        <taxon>Chitinophagia</taxon>
        <taxon>Chitinophagales</taxon>
        <taxon>Chitinophagaceae</taxon>
        <taxon>Parasediminibacterium</taxon>
    </lineage>
</organism>
<keyword evidence="2" id="KW-0560">Oxidoreductase</keyword>
<protein>
    <submittedName>
        <fullName evidence="2">FAD-dependent monooxygenase</fullName>
    </submittedName>
</protein>
<sequence>MSTAKKSVITIIGAGPAGQMAALFLAKQGVGSLLIDKGAHPRSKPCADVVTGQAIRVLYELDENLPLEKVFTDKYLRINGTLLHTPNGSQLDIAFLPLNKLEHLPTCIAMPRADFDNWLHEKIVASPLIETLDNTVITGWEKDSVTGEWTLLNAHKQAIVQSKLLIIATGSSASLAYTVGNLSKEDKHFAIGVRGYFKNIGNADYPNHAELFLHRKMMPGGFYIAPFNNGIANVNVVMRSDVAKRNHIDLKQLFWEAIELHPTLKERFKNAEQIGKLEGGALHLGTKTRPISGDGYILAGDAGGLIDLMSGNGIPQAMISGKFAALQAAKALASNDFSAAALKAYDANVYKKINKDLKLGKLLSPFMGNDFILNRATNAINFIATRKGAQVQLSSLLYTKNVAATLINPMFYWKLLT</sequence>
<dbReference type="InterPro" id="IPR050407">
    <property type="entry name" value="Geranylgeranyl_reductase"/>
</dbReference>
<evidence type="ECO:0000259" key="1">
    <source>
        <dbReference type="Pfam" id="PF01494"/>
    </source>
</evidence>
<keyword evidence="3" id="KW-1185">Reference proteome</keyword>
<dbReference type="PRINTS" id="PR00411">
    <property type="entry name" value="PNDRDTASEI"/>
</dbReference>
<dbReference type="SUPFAM" id="SSF51905">
    <property type="entry name" value="FAD/NAD(P)-binding domain"/>
    <property type="match status" value="1"/>
</dbReference>
<proteinExistence type="predicted"/>